<feature type="active site" description="Proton acceptor" evidence="4">
    <location>
        <position position="499"/>
    </location>
</feature>
<name>Q2S6F1_SALRD</name>
<keyword evidence="5" id="KW-0547">Nucleotide-binding</keyword>
<gene>
    <name evidence="10" type="ordered locus">SRU_0077</name>
</gene>
<evidence type="ECO:0000256" key="6">
    <source>
        <dbReference type="PIRSR" id="PIRSR000350-4"/>
    </source>
</evidence>
<dbReference type="InterPro" id="IPR001100">
    <property type="entry name" value="Pyr_nuc-diS_OxRdtase"/>
</dbReference>
<dbReference type="Proteomes" id="UP000008674">
    <property type="component" value="Chromosome"/>
</dbReference>
<evidence type="ECO:0000313" key="10">
    <source>
        <dbReference type="EMBL" id="ABC44112.1"/>
    </source>
</evidence>
<dbReference type="PIRSF" id="PIRSF000350">
    <property type="entry name" value="Mercury_reductase_MerA"/>
    <property type="match status" value="1"/>
</dbReference>
<dbReference type="EMBL" id="CP000159">
    <property type="protein sequence ID" value="ABC44112.1"/>
    <property type="molecule type" value="Genomic_DNA"/>
</dbReference>
<evidence type="ECO:0000256" key="5">
    <source>
        <dbReference type="PIRSR" id="PIRSR000350-3"/>
    </source>
</evidence>
<dbReference type="SUPFAM" id="SSF55424">
    <property type="entry name" value="FAD/NAD-linked reductases, dimerisation (C-terminal) domain"/>
    <property type="match status" value="1"/>
</dbReference>
<feature type="region of interest" description="Disordered" evidence="7">
    <location>
        <begin position="1"/>
        <end position="20"/>
    </location>
</feature>
<reference evidence="10 11" key="1">
    <citation type="journal article" date="2005" name="Proc. Natl. Acad. Sci. U.S.A.">
        <title>The genome of Salinibacter ruber: convergence and gene exchange among hyperhalophilic bacteria and archaea.</title>
        <authorList>
            <person name="Mongodin E.F."/>
            <person name="Nelson K.E."/>
            <person name="Daugherty S."/>
            <person name="Deboy R.T."/>
            <person name="Wister J."/>
            <person name="Khouri H."/>
            <person name="Weidman J."/>
            <person name="Walsh D.A."/>
            <person name="Papke R.T."/>
            <person name="Sanchez Perez G."/>
            <person name="Sharma A.K."/>
            <person name="Nesbo C.L."/>
            <person name="MacLeod D."/>
            <person name="Bapteste E."/>
            <person name="Doolittle W.F."/>
            <person name="Charlebois R.L."/>
            <person name="Legault B."/>
            <person name="Rodriguez-Valera F."/>
        </authorList>
    </citation>
    <scope>NUCLEOTIDE SEQUENCE [LARGE SCALE GENOMIC DNA]</scope>
    <source>
        <strain evidence="11">DSM 13855 / CECT 5946 / M31</strain>
    </source>
</reference>
<feature type="binding site" evidence="5">
    <location>
        <begin position="235"/>
        <end position="242"/>
    </location>
    <ligand>
        <name>NAD(+)</name>
        <dbReference type="ChEBI" id="CHEBI:57540"/>
    </ligand>
</feature>
<sequence>MGPRRGRPPPPHLDLDRPHPISSGRGDLLLVARARLLLASLSPRPLPKMTDPVSYDLIVIGAGQGGGPLAGAVAEAGHDVALLERRHVGGTCVNRGCTPTKTMIASARVAHLARRAGDYGVETGDVSVDLETVRQRKRDIVGMFRSGSRSSIEEKDTLDLIEGDGRFVDPNTVEVTLNGDANDGGPRALTADRIVINTGTRPAIPPIDGLDAVDFLTSTSIMELGAVPGHLLILGGGYIGLEFGQMFRRFGAEVTIIDRGEHVLGREDADVAGALEDILREDGIRLLNETSMTAVEEAGGTITAHLEGDDAPARITGDELLVAAGRRPNTDALNPGAAGVATTEQGYVQVDARLATTADGIYAIGDVTGGPAFTHVSYDDYRVLQDHWLHGGDRTTEDRLIAYTLFTDPQLGRVGLTEEQARSRGLDVTVAQMPMTRVARALEVDETRGLMKAVIDSTTNRLLGAAVLGIEGGEVMSVLQTAMMGDLPVGRLRAAPFAHPTLAESLNNLFAGLDLGPAAERRADG</sequence>
<dbReference type="GO" id="GO:0016152">
    <property type="term" value="F:mercury (II) reductase (NADP+) activity"/>
    <property type="evidence" value="ECO:0007669"/>
    <property type="project" value="UniProtKB-EC"/>
</dbReference>
<comment type="similarity">
    <text evidence="1">Belongs to the class-I pyridine nucleotide-disulfide oxidoreductase family.</text>
</comment>
<feature type="binding site" evidence="5">
    <location>
        <position position="101"/>
    </location>
    <ligand>
        <name>FAD</name>
        <dbReference type="ChEBI" id="CHEBI:57692"/>
    </ligand>
</feature>
<dbReference type="PANTHER" id="PTHR43014">
    <property type="entry name" value="MERCURIC REDUCTASE"/>
    <property type="match status" value="1"/>
</dbReference>
<dbReference type="GO" id="GO:0050660">
    <property type="term" value="F:flavin adenine dinucleotide binding"/>
    <property type="evidence" value="ECO:0007669"/>
    <property type="project" value="TreeGrafter"/>
</dbReference>
<feature type="domain" description="FAD/NAD(P)-binding" evidence="9">
    <location>
        <begin position="55"/>
        <end position="378"/>
    </location>
</feature>
<dbReference type="GO" id="GO:0003955">
    <property type="term" value="F:NAD(P)H dehydrogenase (quinone) activity"/>
    <property type="evidence" value="ECO:0007669"/>
    <property type="project" value="TreeGrafter"/>
</dbReference>
<dbReference type="InterPro" id="IPR004099">
    <property type="entry name" value="Pyr_nucl-diS_OxRdtase_dimer"/>
</dbReference>
<dbReference type="PANTHER" id="PTHR43014:SF2">
    <property type="entry name" value="MERCURIC REDUCTASE"/>
    <property type="match status" value="1"/>
</dbReference>
<evidence type="ECO:0000256" key="1">
    <source>
        <dbReference type="ARBA" id="ARBA00007532"/>
    </source>
</evidence>
<feature type="binding site" evidence="5">
    <location>
        <position position="165"/>
    </location>
    <ligand>
        <name>FAD</name>
        <dbReference type="ChEBI" id="CHEBI:57692"/>
    </ligand>
</feature>
<evidence type="ECO:0000256" key="7">
    <source>
        <dbReference type="SAM" id="MobiDB-lite"/>
    </source>
</evidence>
<evidence type="ECO:0000256" key="2">
    <source>
        <dbReference type="ARBA" id="ARBA00022630"/>
    </source>
</evidence>
<evidence type="ECO:0000313" key="11">
    <source>
        <dbReference type="Proteomes" id="UP000008674"/>
    </source>
</evidence>
<keyword evidence="5" id="KW-0520">NAD</keyword>
<dbReference type="EC" id="1.16.1.1" evidence="10"/>
<dbReference type="Gene3D" id="3.50.50.60">
    <property type="entry name" value="FAD/NAD(P)-binding domain"/>
    <property type="match status" value="2"/>
</dbReference>
<dbReference type="Gene3D" id="3.30.390.30">
    <property type="match status" value="1"/>
</dbReference>
<keyword evidence="2" id="KW-0285">Flavoprotein</keyword>
<protein>
    <submittedName>
        <fullName evidence="10">Mercuric reductase</fullName>
        <ecNumber evidence="10">1.16.1.1</ecNumber>
    </submittedName>
</protein>
<feature type="disulfide bond" description="Redox-active" evidence="6">
    <location>
        <begin position="92"/>
        <end position="97"/>
    </location>
</feature>
<dbReference type="HOGENOM" id="CLU_016755_1_2_10"/>
<feature type="domain" description="Pyridine nucleotide-disulphide oxidoreductase dimerisation" evidence="8">
    <location>
        <begin position="401"/>
        <end position="508"/>
    </location>
</feature>
<dbReference type="EnsemblBacteria" id="ABC44112">
    <property type="protein sequence ID" value="ABC44112"/>
    <property type="gene ID" value="SRU_0077"/>
</dbReference>
<dbReference type="SUPFAM" id="SSF51905">
    <property type="entry name" value="FAD/NAD(P)-binding domain"/>
    <property type="match status" value="1"/>
</dbReference>
<evidence type="ECO:0000256" key="4">
    <source>
        <dbReference type="PIRSR" id="PIRSR000350-2"/>
    </source>
</evidence>
<accession>Q2S6F1</accession>
<dbReference type="KEGG" id="sru:SRU_0077"/>
<dbReference type="eggNOG" id="COG1249">
    <property type="taxonomic scope" value="Bacteria"/>
</dbReference>
<evidence type="ECO:0000259" key="8">
    <source>
        <dbReference type="Pfam" id="PF02852"/>
    </source>
</evidence>
<keyword evidence="11" id="KW-1185">Reference proteome</keyword>
<dbReference type="AlphaFoldDB" id="Q2S6F1"/>
<dbReference type="Pfam" id="PF02852">
    <property type="entry name" value="Pyr_redox_dim"/>
    <property type="match status" value="1"/>
</dbReference>
<dbReference type="Pfam" id="PF07992">
    <property type="entry name" value="Pyr_redox_2"/>
    <property type="match status" value="1"/>
</dbReference>
<dbReference type="InterPro" id="IPR023753">
    <property type="entry name" value="FAD/NAD-binding_dom"/>
</dbReference>
<evidence type="ECO:0000256" key="3">
    <source>
        <dbReference type="ARBA" id="ARBA00022827"/>
    </source>
</evidence>
<dbReference type="PRINTS" id="PR00411">
    <property type="entry name" value="PNDRDTASEI"/>
</dbReference>
<dbReference type="InterPro" id="IPR036188">
    <property type="entry name" value="FAD/NAD-bd_sf"/>
</dbReference>
<dbReference type="PRINTS" id="PR00368">
    <property type="entry name" value="FADPNR"/>
</dbReference>
<feature type="binding site" evidence="5">
    <location>
        <position position="366"/>
    </location>
    <ligand>
        <name>FAD</name>
        <dbReference type="ChEBI" id="CHEBI:57692"/>
    </ligand>
</feature>
<dbReference type="InterPro" id="IPR016156">
    <property type="entry name" value="FAD/NAD-linked_Rdtase_dimer_sf"/>
</dbReference>
<evidence type="ECO:0000259" key="9">
    <source>
        <dbReference type="Pfam" id="PF07992"/>
    </source>
</evidence>
<feature type="binding site" evidence="5">
    <location>
        <position position="325"/>
    </location>
    <ligand>
        <name>NAD(+)</name>
        <dbReference type="ChEBI" id="CHEBI:57540"/>
    </ligand>
</feature>
<organism evidence="10 11">
    <name type="scientific">Salinibacter ruber (strain DSM 13855 / M31)</name>
    <dbReference type="NCBI Taxonomy" id="309807"/>
    <lineage>
        <taxon>Bacteria</taxon>
        <taxon>Pseudomonadati</taxon>
        <taxon>Rhodothermota</taxon>
        <taxon>Rhodothermia</taxon>
        <taxon>Rhodothermales</taxon>
        <taxon>Salinibacteraceae</taxon>
        <taxon>Salinibacter</taxon>
    </lineage>
</organism>
<keyword evidence="10" id="KW-0560">Oxidoreductase</keyword>
<keyword evidence="3 5" id="KW-0274">FAD</keyword>
<proteinExistence type="inferred from homology"/>
<dbReference type="STRING" id="309807.SRU_0077"/>
<comment type="cofactor">
    <cofactor evidence="5">
        <name>FAD</name>
        <dbReference type="ChEBI" id="CHEBI:57692"/>
    </cofactor>
    <text evidence="5">Binds 1 FAD per subunit.</text>
</comment>